<evidence type="ECO:0000256" key="11">
    <source>
        <dbReference type="HAMAP-Rule" id="MF_00109"/>
    </source>
</evidence>
<comment type="catalytic activity">
    <reaction evidence="10 11">
        <text>shikimate + ATP = 3-phosphoshikimate + ADP + H(+)</text>
        <dbReference type="Rhea" id="RHEA:13121"/>
        <dbReference type="ChEBI" id="CHEBI:15378"/>
        <dbReference type="ChEBI" id="CHEBI:30616"/>
        <dbReference type="ChEBI" id="CHEBI:36208"/>
        <dbReference type="ChEBI" id="CHEBI:145989"/>
        <dbReference type="ChEBI" id="CHEBI:456216"/>
        <dbReference type="EC" id="2.7.1.71"/>
    </reaction>
</comment>
<proteinExistence type="inferred from homology"/>
<comment type="caution">
    <text evidence="12">The sequence shown here is derived from an EMBL/GenBank/DDBJ whole genome shotgun (WGS) entry which is preliminary data.</text>
</comment>
<comment type="pathway">
    <text evidence="1 11">Metabolic intermediate biosynthesis; chorismate biosynthesis; chorismate from D-erythrose 4-phosphate and phosphoenolpyruvate: step 5/7.</text>
</comment>
<dbReference type="InterPro" id="IPR031322">
    <property type="entry name" value="Shikimate/glucono_kinase"/>
</dbReference>
<dbReference type="GO" id="GO:0000287">
    <property type="term" value="F:magnesium ion binding"/>
    <property type="evidence" value="ECO:0007669"/>
    <property type="project" value="UniProtKB-UniRule"/>
</dbReference>
<name>A0A6V8NNQ3_9ACTN</name>
<comment type="subcellular location">
    <subcellularLocation>
        <location evidence="11">Cytoplasm</location>
    </subcellularLocation>
</comment>
<evidence type="ECO:0000256" key="9">
    <source>
        <dbReference type="ARBA" id="ARBA00023141"/>
    </source>
</evidence>
<feature type="binding site" evidence="11">
    <location>
        <position position="79"/>
    </location>
    <ligand>
        <name>substrate</name>
    </ligand>
</feature>
<dbReference type="SUPFAM" id="SSF52540">
    <property type="entry name" value="P-loop containing nucleoside triphosphate hydrolases"/>
    <property type="match status" value="1"/>
</dbReference>
<evidence type="ECO:0000256" key="5">
    <source>
        <dbReference type="ARBA" id="ARBA00022679"/>
    </source>
</evidence>
<dbReference type="RefSeq" id="WP_176226073.1">
    <property type="nucleotide sequence ID" value="NZ_BLRV01000008.1"/>
</dbReference>
<comment type="function">
    <text evidence="11">Catalyzes the specific phosphorylation of the 3-hydroxyl group of shikimic acid using ATP as a cosubstrate.</text>
</comment>
<evidence type="ECO:0000313" key="13">
    <source>
        <dbReference type="Proteomes" id="UP000580051"/>
    </source>
</evidence>
<protein>
    <recommendedName>
        <fullName evidence="3 11">Shikimate kinase</fullName>
        <shortName evidence="11">SK</shortName>
        <ecNumber evidence="3 11">2.7.1.71</ecNumber>
    </recommendedName>
</protein>
<evidence type="ECO:0000256" key="10">
    <source>
        <dbReference type="ARBA" id="ARBA00048567"/>
    </source>
</evidence>
<gene>
    <name evidence="11" type="primary">aroK</name>
    <name evidence="12" type="ORF">HKBW3S06_00157</name>
</gene>
<feature type="binding site" evidence="11">
    <location>
        <position position="136"/>
    </location>
    <ligand>
        <name>substrate</name>
    </ligand>
</feature>
<organism evidence="12 13">
    <name type="scientific">Candidatus Hakubella thermalkaliphila</name>
    <dbReference type="NCBI Taxonomy" id="2754717"/>
    <lineage>
        <taxon>Bacteria</taxon>
        <taxon>Bacillati</taxon>
        <taxon>Actinomycetota</taxon>
        <taxon>Actinomycetota incertae sedis</taxon>
        <taxon>Candidatus Hakubellales</taxon>
        <taxon>Candidatus Hakubellaceae</taxon>
        <taxon>Candidatus Hakubella</taxon>
    </lineage>
</organism>
<keyword evidence="5 11" id="KW-0808">Transferase</keyword>
<comment type="subunit">
    <text evidence="11">Monomer.</text>
</comment>
<keyword evidence="11" id="KW-0460">Magnesium</keyword>
<feature type="binding site" evidence="11">
    <location>
        <position position="57"/>
    </location>
    <ligand>
        <name>substrate</name>
    </ligand>
</feature>
<dbReference type="PRINTS" id="PR01100">
    <property type="entry name" value="SHIKIMTKNASE"/>
</dbReference>
<accession>A0A6V8NNQ3</accession>
<evidence type="ECO:0000256" key="2">
    <source>
        <dbReference type="ARBA" id="ARBA00006997"/>
    </source>
</evidence>
<reference evidence="12 13" key="1">
    <citation type="journal article" date="2020" name="Front. Microbiol.">
        <title>Single-cell genomics of novel Actinobacteria with the Wood-Ljungdahl pathway discovered in a serpentinizing system.</title>
        <authorList>
            <person name="Merino N."/>
            <person name="Kawai M."/>
            <person name="Boyd E.S."/>
            <person name="Colman D.R."/>
            <person name="McGlynn S.E."/>
            <person name="Nealson K.H."/>
            <person name="Kurokawa K."/>
            <person name="Hongoh Y."/>
        </authorList>
    </citation>
    <scope>NUCLEOTIDE SEQUENCE [LARGE SCALE GENOMIC DNA]</scope>
    <source>
        <strain evidence="12 13">S06</strain>
    </source>
</reference>
<dbReference type="InterPro" id="IPR027417">
    <property type="entry name" value="P-loop_NTPase"/>
</dbReference>
<dbReference type="InterPro" id="IPR000623">
    <property type="entry name" value="Shikimate_kinase/TSH1"/>
</dbReference>
<dbReference type="EC" id="2.7.1.71" evidence="3 11"/>
<dbReference type="UniPathway" id="UPA00053">
    <property type="reaction ID" value="UER00088"/>
</dbReference>
<keyword evidence="11" id="KW-0963">Cytoplasm</keyword>
<dbReference type="AlphaFoldDB" id="A0A6V8NNQ3"/>
<dbReference type="PANTHER" id="PTHR21087">
    <property type="entry name" value="SHIKIMATE KINASE"/>
    <property type="match status" value="1"/>
</dbReference>
<keyword evidence="8 11" id="KW-0067">ATP-binding</keyword>
<dbReference type="GO" id="GO:0009423">
    <property type="term" value="P:chorismate biosynthetic process"/>
    <property type="evidence" value="ECO:0007669"/>
    <property type="project" value="UniProtKB-UniRule"/>
</dbReference>
<evidence type="ECO:0000313" key="12">
    <source>
        <dbReference type="EMBL" id="GFP20930.1"/>
    </source>
</evidence>
<sequence>MKNIVLIGFMGAGKTTVGEVLSQKLGRIFVDCDTLIEKRMGQTIAEIFAQKGEDFFRKLERECIEEICQREDQVIACGGGAVLDPQNVERLKRSGLIFLLSLPLSGLEERLALDQDRPLLQEKERGKRIKELWEEREKKYLTAADQVVEVKNMSAEEIADLIIRNYRKLVKEVEL</sequence>
<evidence type="ECO:0000256" key="3">
    <source>
        <dbReference type="ARBA" id="ARBA00012154"/>
    </source>
</evidence>
<dbReference type="InterPro" id="IPR023000">
    <property type="entry name" value="Shikimate_kinase_CS"/>
</dbReference>
<feature type="binding site" evidence="11">
    <location>
        <begin position="11"/>
        <end position="16"/>
    </location>
    <ligand>
        <name>ATP</name>
        <dbReference type="ChEBI" id="CHEBI:30616"/>
    </ligand>
</feature>
<dbReference type="GO" id="GO:0005524">
    <property type="term" value="F:ATP binding"/>
    <property type="evidence" value="ECO:0007669"/>
    <property type="project" value="UniProtKB-UniRule"/>
</dbReference>
<dbReference type="Proteomes" id="UP000580051">
    <property type="component" value="Unassembled WGS sequence"/>
</dbReference>
<dbReference type="PROSITE" id="PS01128">
    <property type="entry name" value="SHIKIMATE_KINASE"/>
    <property type="match status" value="1"/>
</dbReference>
<keyword evidence="11" id="KW-0479">Metal-binding</keyword>
<keyword evidence="7 11" id="KW-0418">Kinase</keyword>
<keyword evidence="6 11" id="KW-0547">Nucleotide-binding</keyword>
<dbReference type="Gene3D" id="3.40.50.300">
    <property type="entry name" value="P-loop containing nucleotide triphosphate hydrolases"/>
    <property type="match status" value="1"/>
</dbReference>
<evidence type="ECO:0000256" key="4">
    <source>
        <dbReference type="ARBA" id="ARBA00022605"/>
    </source>
</evidence>
<evidence type="ECO:0000256" key="8">
    <source>
        <dbReference type="ARBA" id="ARBA00022840"/>
    </source>
</evidence>
<dbReference type="CDD" id="cd00464">
    <property type="entry name" value="SK"/>
    <property type="match status" value="1"/>
</dbReference>
<dbReference type="EMBL" id="BLRV01000008">
    <property type="protein sequence ID" value="GFP20930.1"/>
    <property type="molecule type" value="Genomic_DNA"/>
</dbReference>
<evidence type="ECO:0000256" key="1">
    <source>
        <dbReference type="ARBA" id="ARBA00004842"/>
    </source>
</evidence>
<evidence type="ECO:0000256" key="7">
    <source>
        <dbReference type="ARBA" id="ARBA00022777"/>
    </source>
</evidence>
<keyword evidence="9 11" id="KW-0057">Aromatic amino acid biosynthesis</keyword>
<dbReference type="GO" id="GO:0008652">
    <property type="term" value="P:amino acid biosynthetic process"/>
    <property type="evidence" value="ECO:0007669"/>
    <property type="project" value="UniProtKB-KW"/>
</dbReference>
<comment type="similarity">
    <text evidence="2 11">Belongs to the shikimate kinase family.</text>
</comment>
<dbReference type="Pfam" id="PF01202">
    <property type="entry name" value="SKI"/>
    <property type="match status" value="1"/>
</dbReference>
<dbReference type="GO" id="GO:0004765">
    <property type="term" value="F:shikimate kinase activity"/>
    <property type="evidence" value="ECO:0007669"/>
    <property type="project" value="UniProtKB-UniRule"/>
</dbReference>
<dbReference type="HAMAP" id="MF_00109">
    <property type="entry name" value="Shikimate_kinase"/>
    <property type="match status" value="1"/>
</dbReference>
<feature type="binding site" evidence="11">
    <location>
        <position position="33"/>
    </location>
    <ligand>
        <name>substrate</name>
    </ligand>
</feature>
<feature type="binding site" evidence="11">
    <location>
        <position position="15"/>
    </location>
    <ligand>
        <name>Mg(2+)</name>
        <dbReference type="ChEBI" id="CHEBI:18420"/>
    </ligand>
</feature>
<dbReference type="GO" id="GO:0005829">
    <property type="term" value="C:cytosol"/>
    <property type="evidence" value="ECO:0007669"/>
    <property type="project" value="TreeGrafter"/>
</dbReference>
<feature type="binding site" evidence="11">
    <location>
        <position position="117"/>
    </location>
    <ligand>
        <name>ATP</name>
        <dbReference type="ChEBI" id="CHEBI:30616"/>
    </ligand>
</feature>
<dbReference type="PANTHER" id="PTHR21087:SF16">
    <property type="entry name" value="SHIKIMATE KINASE 1, CHLOROPLASTIC"/>
    <property type="match status" value="1"/>
</dbReference>
<comment type="caution">
    <text evidence="11">Lacks conserved residue(s) required for the propagation of feature annotation.</text>
</comment>
<evidence type="ECO:0000256" key="6">
    <source>
        <dbReference type="ARBA" id="ARBA00022741"/>
    </source>
</evidence>
<keyword evidence="4 11" id="KW-0028">Amino-acid biosynthesis</keyword>
<dbReference type="GO" id="GO:0009073">
    <property type="term" value="P:aromatic amino acid family biosynthetic process"/>
    <property type="evidence" value="ECO:0007669"/>
    <property type="project" value="UniProtKB-KW"/>
</dbReference>
<comment type="cofactor">
    <cofactor evidence="11">
        <name>Mg(2+)</name>
        <dbReference type="ChEBI" id="CHEBI:18420"/>
    </cofactor>
    <text evidence="11">Binds 1 Mg(2+) ion per subunit.</text>
</comment>